<proteinExistence type="predicted"/>
<accession>A0ABP9ZTJ8</accession>
<name>A0ABP9ZTJ8_9GAMM</name>
<reference evidence="1 2" key="1">
    <citation type="submission" date="2024-04" db="EMBL/GenBank/DDBJ databases">
        <title>Draft genome sequence of Halopseudomonas sabulinigri NBRC 116187.</title>
        <authorList>
            <person name="Miyakawa T."/>
            <person name="Kusuya Y."/>
            <person name="Miura T."/>
        </authorList>
    </citation>
    <scope>NUCLEOTIDE SEQUENCE [LARGE SCALE GENOMIC DNA]</scope>
    <source>
        <strain evidence="1 2">4NH20-0042</strain>
    </source>
</reference>
<evidence type="ECO:0000313" key="2">
    <source>
        <dbReference type="Proteomes" id="UP001486808"/>
    </source>
</evidence>
<comment type="caution">
    <text evidence="1">The sequence shown here is derived from an EMBL/GenBank/DDBJ whole genome shotgun (WGS) entry which is preliminary data.</text>
</comment>
<dbReference type="EMBL" id="BAABWD010000005">
    <property type="protein sequence ID" value="GAA6132801.1"/>
    <property type="molecule type" value="Genomic_DNA"/>
</dbReference>
<keyword evidence="2" id="KW-1185">Reference proteome</keyword>
<dbReference type="Proteomes" id="UP001486808">
    <property type="component" value="Unassembled WGS sequence"/>
</dbReference>
<evidence type="ECO:0008006" key="3">
    <source>
        <dbReference type="Google" id="ProtNLM"/>
    </source>
</evidence>
<organism evidence="1 2">
    <name type="scientific">Halopseudomonas sabulinigri</name>
    <dbReference type="NCBI Taxonomy" id="472181"/>
    <lineage>
        <taxon>Bacteria</taxon>
        <taxon>Pseudomonadati</taxon>
        <taxon>Pseudomonadota</taxon>
        <taxon>Gammaproteobacteria</taxon>
        <taxon>Pseudomonadales</taxon>
        <taxon>Pseudomonadaceae</taxon>
        <taxon>Halopseudomonas</taxon>
    </lineage>
</organism>
<evidence type="ECO:0000313" key="1">
    <source>
        <dbReference type="EMBL" id="GAA6132801.1"/>
    </source>
</evidence>
<protein>
    <recommendedName>
        <fullName evidence="3">Metallothionein</fullName>
    </recommendedName>
</protein>
<sequence length="69" mass="7628">MTCNSDRQLTDGYVLCQECGHVEEYTQQRAEGHETCIRCGAKFCGCDCCNGLARLNLELKIHEATDGEG</sequence>
<dbReference type="RefSeq" id="WP_353389561.1">
    <property type="nucleotide sequence ID" value="NZ_BAABWD010000005.1"/>
</dbReference>
<gene>
    <name evidence="1" type="ORF">NBRC116187_31610</name>
</gene>